<dbReference type="EMBL" id="LAZR01052482">
    <property type="protein sequence ID" value="KKK82854.1"/>
    <property type="molecule type" value="Genomic_DNA"/>
</dbReference>
<reference evidence="1" key="1">
    <citation type="journal article" date="2015" name="Nature">
        <title>Complex archaea that bridge the gap between prokaryotes and eukaryotes.</title>
        <authorList>
            <person name="Spang A."/>
            <person name="Saw J.H."/>
            <person name="Jorgensen S.L."/>
            <person name="Zaremba-Niedzwiedzka K."/>
            <person name="Martijn J."/>
            <person name="Lind A.E."/>
            <person name="van Eijk R."/>
            <person name="Schleper C."/>
            <person name="Guy L."/>
            <person name="Ettema T.J."/>
        </authorList>
    </citation>
    <scope>NUCLEOTIDE SEQUENCE</scope>
</reference>
<organism evidence="1">
    <name type="scientific">marine sediment metagenome</name>
    <dbReference type="NCBI Taxonomy" id="412755"/>
    <lineage>
        <taxon>unclassified sequences</taxon>
        <taxon>metagenomes</taxon>
        <taxon>ecological metagenomes</taxon>
    </lineage>
</organism>
<sequence>MPRRLQWSKRNKLELGRDFSQGSRTYLYSEIEEPKKETTMECGMCGDETLVTTDLLPHLNEGVMCVPCQEYVVVPFPEYSDPVPA</sequence>
<name>A0A0F9AWU5_9ZZZZ</name>
<proteinExistence type="predicted"/>
<comment type="caution">
    <text evidence="1">The sequence shown here is derived from an EMBL/GenBank/DDBJ whole genome shotgun (WGS) entry which is preliminary data.</text>
</comment>
<accession>A0A0F9AWU5</accession>
<dbReference type="AlphaFoldDB" id="A0A0F9AWU5"/>
<evidence type="ECO:0000313" key="1">
    <source>
        <dbReference type="EMBL" id="KKK82854.1"/>
    </source>
</evidence>
<gene>
    <name evidence="1" type="ORF">LCGC14_2799230</name>
</gene>
<protein>
    <submittedName>
        <fullName evidence="1">Uncharacterized protein</fullName>
    </submittedName>
</protein>